<accession>A0A413RR71</accession>
<feature type="modified residue" description="4-aspartylphosphate" evidence="1">
    <location>
        <position position="53"/>
    </location>
</feature>
<gene>
    <name evidence="3" type="ORF">D1825_00855</name>
</gene>
<dbReference type="PROSITE" id="PS50110">
    <property type="entry name" value="RESPONSE_REGULATORY"/>
    <property type="match status" value="1"/>
</dbReference>
<evidence type="ECO:0000259" key="2">
    <source>
        <dbReference type="PROSITE" id="PS50110"/>
    </source>
</evidence>
<dbReference type="SMART" id="SM00448">
    <property type="entry name" value="REC"/>
    <property type="match status" value="1"/>
</dbReference>
<proteinExistence type="predicted"/>
<dbReference type="InterPro" id="IPR052048">
    <property type="entry name" value="ST_Response_Regulator"/>
</dbReference>
<evidence type="ECO:0000256" key="1">
    <source>
        <dbReference type="PROSITE-ProRule" id="PRU00169"/>
    </source>
</evidence>
<dbReference type="SUPFAM" id="SSF52172">
    <property type="entry name" value="CheY-like"/>
    <property type="match status" value="1"/>
</dbReference>
<evidence type="ECO:0000313" key="4">
    <source>
        <dbReference type="Proteomes" id="UP000283374"/>
    </source>
</evidence>
<dbReference type="Proteomes" id="UP000283374">
    <property type="component" value="Unassembled WGS sequence"/>
</dbReference>
<dbReference type="AlphaFoldDB" id="A0A413RR71"/>
<reference evidence="3 4" key="1">
    <citation type="submission" date="2018-08" db="EMBL/GenBank/DDBJ databases">
        <title>Cellulomonas rhizosphaerae sp. nov., a novel actinomycete isolated from soil.</title>
        <authorList>
            <person name="Tian Y."/>
        </authorList>
    </citation>
    <scope>NUCLEOTIDE SEQUENCE [LARGE SCALE GENOMIC DNA]</scope>
    <source>
        <strain evidence="3 4">NEAU-TCZ24</strain>
    </source>
</reference>
<keyword evidence="4" id="KW-1185">Reference proteome</keyword>
<dbReference type="OrthoDB" id="9800897at2"/>
<evidence type="ECO:0000313" key="3">
    <source>
        <dbReference type="EMBL" id="RHA44516.1"/>
    </source>
</evidence>
<sequence length="119" mass="13117">MRVLVTDDSRVMRQIVIRTLRQAGYDWDVREASDGAEALAAIQADEPDVVLSDWNMPNMTGIELLRNLRAAGYQTPFGFVTSEGSPEMRSTAQEAGALFLIAKPFTAEGFREVIDPVLA</sequence>
<dbReference type="EMBL" id="QWKP01000058">
    <property type="protein sequence ID" value="RHA44516.1"/>
    <property type="molecule type" value="Genomic_DNA"/>
</dbReference>
<protein>
    <submittedName>
        <fullName evidence="3">Response regulator</fullName>
    </submittedName>
</protein>
<dbReference type="InterPro" id="IPR011006">
    <property type="entry name" value="CheY-like_superfamily"/>
</dbReference>
<dbReference type="InterPro" id="IPR001789">
    <property type="entry name" value="Sig_transdc_resp-reg_receiver"/>
</dbReference>
<comment type="caution">
    <text evidence="3">The sequence shown here is derived from an EMBL/GenBank/DDBJ whole genome shotgun (WGS) entry which is preliminary data.</text>
</comment>
<dbReference type="PANTHER" id="PTHR43228:SF1">
    <property type="entry name" value="TWO-COMPONENT RESPONSE REGULATOR ARR22"/>
    <property type="match status" value="1"/>
</dbReference>
<dbReference type="Pfam" id="PF00072">
    <property type="entry name" value="Response_reg"/>
    <property type="match status" value="1"/>
</dbReference>
<feature type="domain" description="Response regulatory" evidence="2">
    <location>
        <begin position="2"/>
        <end position="118"/>
    </location>
</feature>
<dbReference type="GO" id="GO:0000160">
    <property type="term" value="P:phosphorelay signal transduction system"/>
    <property type="evidence" value="ECO:0007669"/>
    <property type="project" value="InterPro"/>
</dbReference>
<organism evidence="3 4">
    <name type="scientific">Cellulomonas rhizosphaerae</name>
    <dbReference type="NCBI Taxonomy" id="2293719"/>
    <lineage>
        <taxon>Bacteria</taxon>
        <taxon>Bacillati</taxon>
        <taxon>Actinomycetota</taxon>
        <taxon>Actinomycetes</taxon>
        <taxon>Micrococcales</taxon>
        <taxon>Cellulomonadaceae</taxon>
        <taxon>Cellulomonas</taxon>
    </lineage>
</organism>
<keyword evidence="1" id="KW-0597">Phosphoprotein</keyword>
<name>A0A413RR71_9CELL</name>
<dbReference type="Gene3D" id="3.40.50.2300">
    <property type="match status" value="1"/>
</dbReference>
<dbReference type="PANTHER" id="PTHR43228">
    <property type="entry name" value="TWO-COMPONENT RESPONSE REGULATOR"/>
    <property type="match status" value="1"/>
</dbReference>